<dbReference type="EMBL" id="VRZA01000004">
    <property type="protein sequence ID" value="TXS93046.1"/>
    <property type="molecule type" value="Genomic_DNA"/>
</dbReference>
<dbReference type="RefSeq" id="WP_148069047.1">
    <property type="nucleotide sequence ID" value="NZ_VRZA01000004.1"/>
</dbReference>
<evidence type="ECO:0000313" key="2">
    <source>
        <dbReference type="Proteomes" id="UP000321039"/>
    </source>
</evidence>
<dbReference type="AlphaFoldDB" id="A0A5C8ZX51"/>
<proteinExistence type="predicted"/>
<keyword evidence="2" id="KW-1185">Reference proteome</keyword>
<gene>
    <name evidence="1" type="ORF">FV139_13950</name>
</gene>
<dbReference type="Proteomes" id="UP000321039">
    <property type="component" value="Unassembled WGS sequence"/>
</dbReference>
<accession>A0A5C8ZX51</accession>
<reference evidence="1 2" key="1">
    <citation type="submission" date="2019-08" db="EMBL/GenBank/DDBJ databases">
        <title>Parahaliea maris sp. nov., isolated from the surface seawater.</title>
        <authorList>
            <person name="Liu Y."/>
        </authorList>
    </citation>
    <scope>NUCLEOTIDE SEQUENCE [LARGE SCALE GENOMIC DNA]</scope>
    <source>
        <strain evidence="1 2">HSLHS9</strain>
    </source>
</reference>
<comment type="caution">
    <text evidence="1">The sequence shown here is derived from an EMBL/GenBank/DDBJ whole genome shotgun (WGS) entry which is preliminary data.</text>
</comment>
<organism evidence="1 2">
    <name type="scientific">Parahaliea maris</name>
    <dbReference type="NCBI Taxonomy" id="2716870"/>
    <lineage>
        <taxon>Bacteria</taxon>
        <taxon>Pseudomonadati</taxon>
        <taxon>Pseudomonadota</taxon>
        <taxon>Gammaproteobacteria</taxon>
        <taxon>Cellvibrionales</taxon>
        <taxon>Halieaceae</taxon>
        <taxon>Parahaliea</taxon>
    </lineage>
</organism>
<name>A0A5C8ZX51_9GAMM</name>
<sequence>MKILSKSMPRCSQRPHAGSVRSLVFILVIAFGILPAAVATADGSPGPYSASALNGTYVWSGMLKFGAPIPIPALIVDGAPPHDQVSPGEVVGIWATILGTMTFDGAGNVTRFDDVVKSGEIVPLPPVPFEALPPFPETGSGVYSVSESGTVGIQLTGRDPSSPEGQVDFENDLHCVIQKRQQEMQCVIARFKTYFVDPNGYASPITGLITMKRQH</sequence>
<evidence type="ECO:0000313" key="1">
    <source>
        <dbReference type="EMBL" id="TXS93046.1"/>
    </source>
</evidence>
<protein>
    <submittedName>
        <fullName evidence="1">Uncharacterized protein</fullName>
    </submittedName>
</protein>